<keyword evidence="3" id="KW-1185">Reference proteome</keyword>
<gene>
    <name evidence="2" type="ORF">QQ008_11625</name>
</gene>
<organism evidence="2 3">
    <name type="scientific">Splendidivirga corallicola</name>
    <dbReference type="NCBI Taxonomy" id="3051826"/>
    <lineage>
        <taxon>Bacteria</taxon>
        <taxon>Pseudomonadati</taxon>
        <taxon>Bacteroidota</taxon>
        <taxon>Cytophagia</taxon>
        <taxon>Cytophagales</taxon>
        <taxon>Splendidivirgaceae</taxon>
        <taxon>Splendidivirga</taxon>
    </lineage>
</organism>
<evidence type="ECO:0008006" key="4">
    <source>
        <dbReference type="Google" id="ProtNLM"/>
    </source>
</evidence>
<comment type="caution">
    <text evidence="2">The sequence shown here is derived from an EMBL/GenBank/DDBJ whole genome shotgun (WGS) entry which is preliminary data.</text>
</comment>
<protein>
    <recommendedName>
        <fullName evidence="4">PE-PGRS family protein</fullName>
    </recommendedName>
</protein>
<sequence length="317" mass="34997">MAHKLKTIITSTVILIAFLTSFTSCGENEKITDDPGIPDSLLLPEKDTLFLKGVPTGLVENPALQEASGIAFSGINENAIWSHNDSGDKARLFLLGLNGEDLGEFNLEGVTNRDWEDIAAGPGPEDGIAYLYIAEMGDNNAIYKDKFIYRIKEPDISDLNTLPSSEITGIDKIEFSYPDGNRDAETLMIDPITKDLYIISKRESDVNIYLLAYPYSTTEVNILEKVGTLPFTNVVAGDISVKGDEILVKTYSSVYCWRRVDDSSIATTLSEPGIRLPYSSEPQGEAIAWKSDGSGYYTLSEEPRGIEASLFFYKRKE</sequence>
<dbReference type="RefSeq" id="WP_346752045.1">
    <property type="nucleotide sequence ID" value="NZ_JAUJEA010000003.1"/>
</dbReference>
<evidence type="ECO:0000313" key="2">
    <source>
        <dbReference type="EMBL" id="MDN5202021.1"/>
    </source>
</evidence>
<evidence type="ECO:0000313" key="3">
    <source>
        <dbReference type="Proteomes" id="UP001172082"/>
    </source>
</evidence>
<dbReference type="PROSITE" id="PS51257">
    <property type="entry name" value="PROKAR_LIPOPROTEIN"/>
    <property type="match status" value="1"/>
</dbReference>
<dbReference type="Proteomes" id="UP001172082">
    <property type="component" value="Unassembled WGS sequence"/>
</dbReference>
<accession>A0ABT8KMS4</accession>
<reference evidence="2" key="1">
    <citation type="submission" date="2023-06" db="EMBL/GenBank/DDBJ databases">
        <title>Genomic of Parafulvivirga corallium.</title>
        <authorList>
            <person name="Wang G."/>
        </authorList>
    </citation>
    <scope>NUCLEOTIDE SEQUENCE</scope>
    <source>
        <strain evidence="2">BMA10</strain>
    </source>
</reference>
<dbReference type="EMBL" id="JAUJEA010000003">
    <property type="protein sequence ID" value="MDN5202021.1"/>
    <property type="molecule type" value="Genomic_DNA"/>
</dbReference>
<keyword evidence="1" id="KW-0732">Signal</keyword>
<evidence type="ECO:0000256" key="1">
    <source>
        <dbReference type="SAM" id="SignalP"/>
    </source>
</evidence>
<proteinExistence type="predicted"/>
<name>A0ABT8KMS4_9BACT</name>
<feature type="chain" id="PRO_5046705766" description="PE-PGRS family protein" evidence="1">
    <location>
        <begin position="27"/>
        <end position="317"/>
    </location>
</feature>
<feature type="signal peptide" evidence="1">
    <location>
        <begin position="1"/>
        <end position="26"/>
    </location>
</feature>